<dbReference type="Proteomes" id="UP001589813">
    <property type="component" value="Unassembled WGS sequence"/>
</dbReference>
<feature type="signal peptide" evidence="10">
    <location>
        <begin position="1"/>
        <end position="31"/>
    </location>
</feature>
<name>A0ABV6B945_9GAMM</name>
<feature type="chain" id="PRO_5046830291" evidence="10">
    <location>
        <begin position="32"/>
        <end position="978"/>
    </location>
</feature>
<keyword evidence="5 9" id="KW-0798">TonB box</keyword>
<dbReference type="InterPro" id="IPR012910">
    <property type="entry name" value="Plug_dom"/>
</dbReference>
<comment type="caution">
    <text evidence="13">The sequence shown here is derived from an EMBL/GenBank/DDBJ whole genome shotgun (WGS) entry which is preliminary data.</text>
</comment>
<keyword evidence="10" id="KW-0732">Signal</keyword>
<comment type="similarity">
    <text evidence="8 9">Belongs to the TonB-dependent receptor family.</text>
</comment>
<evidence type="ECO:0000256" key="5">
    <source>
        <dbReference type="ARBA" id="ARBA00023077"/>
    </source>
</evidence>
<accession>A0ABV6B945</accession>
<dbReference type="EMBL" id="JBHLXP010000001">
    <property type="protein sequence ID" value="MFC0047389.1"/>
    <property type="molecule type" value="Genomic_DNA"/>
</dbReference>
<dbReference type="InterPro" id="IPR000531">
    <property type="entry name" value="Beta-barrel_TonB"/>
</dbReference>
<evidence type="ECO:0000256" key="7">
    <source>
        <dbReference type="ARBA" id="ARBA00023237"/>
    </source>
</evidence>
<keyword evidence="6 8" id="KW-0472">Membrane</keyword>
<dbReference type="Pfam" id="PF00593">
    <property type="entry name" value="TonB_dep_Rec_b-barrel"/>
    <property type="match status" value="1"/>
</dbReference>
<protein>
    <submittedName>
        <fullName evidence="13">TonB-dependent receptor</fullName>
    </submittedName>
</protein>
<evidence type="ECO:0000256" key="8">
    <source>
        <dbReference type="PROSITE-ProRule" id="PRU01360"/>
    </source>
</evidence>
<dbReference type="Pfam" id="PF07715">
    <property type="entry name" value="Plug"/>
    <property type="match status" value="1"/>
</dbReference>
<keyword evidence="13" id="KW-0675">Receptor</keyword>
<evidence type="ECO:0000259" key="11">
    <source>
        <dbReference type="Pfam" id="PF00593"/>
    </source>
</evidence>
<gene>
    <name evidence="13" type="ORF">ACFFJP_03670</name>
</gene>
<dbReference type="InterPro" id="IPR036942">
    <property type="entry name" value="Beta-barrel_TonB_sf"/>
</dbReference>
<keyword evidence="3 8" id="KW-1134">Transmembrane beta strand</keyword>
<keyword evidence="2 8" id="KW-0813">Transport</keyword>
<evidence type="ECO:0000256" key="3">
    <source>
        <dbReference type="ARBA" id="ARBA00022452"/>
    </source>
</evidence>
<evidence type="ECO:0000256" key="10">
    <source>
        <dbReference type="SAM" id="SignalP"/>
    </source>
</evidence>
<dbReference type="Gene3D" id="2.40.170.20">
    <property type="entry name" value="TonB-dependent receptor, beta-barrel domain"/>
    <property type="match status" value="1"/>
</dbReference>
<evidence type="ECO:0000313" key="14">
    <source>
        <dbReference type="Proteomes" id="UP001589813"/>
    </source>
</evidence>
<proteinExistence type="inferred from homology"/>
<feature type="domain" description="TonB-dependent receptor-like beta-barrel" evidence="11">
    <location>
        <begin position="438"/>
        <end position="943"/>
    </location>
</feature>
<dbReference type="Gene3D" id="2.170.130.10">
    <property type="entry name" value="TonB-dependent receptor, plug domain"/>
    <property type="match status" value="1"/>
</dbReference>
<dbReference type="PANTHER" id="PTHR40980:SF3">
    <property type="entry name" value="TONB-DEPENDENT RECEPTOR-LIKE BETA-BARREL DOMAIN-CONTAINING PROTEIN"/>
    <property type="match status" value="1"/>
</dbReference>
<dbReference type="PANTHER" id="PTHR40980">
    <property type="entry name" value="PLUG DOMAIN-CONTAINING PROTEIN"/>
    <property type="match status" value="1"/>
</dbReference>
<dbReference type="InterPro" id="IPR010104">
    <property type="entry name" value="TonB_rcpt_bac"/>
</dbReference>
<evidence type="ECO:0000256" key="1">
    <source>
        <dbReference type="ARBA" id="ARBA00004571"/>
    </source>
</evidence>
<dbReference type="InterPro" id="IPR039426">
    <property type="entry name" value="TonB-dep_rcpt-like"/>
</dbReference>
<dbReference type="SUPFAM" id="SSF56935">
    <property type="entry name" value="Porins"/>
    <property type="match status" value="1"/>
</dbReference>
<dbReference type="InterPro" id="IPR037066">
    <property type="entry name" value="Plug_dom_sf"/>
</dbReference>
<evidence type="ECO:0000256" key="6">
    <source>
        <dbReference type="ARBA" id="ARBA00023136"/>
    </source>
</evidence>
<evidence type="ECO:0000259" key="12">
    <source>
        <dbReference type="Pfam" id="PF07715"/>
    </source>
</evidence>
<evidence type="ECO:0000256" key="9">
    <source>
        <dbReference type="RuleBase" id="RU003357"/>
    </source>
</evidence>
<sequence>MVNRIDRTMWQQGLKLSVLSLAVIASLNTVAAEQAAQTKQDNTPATAAAKKKAAEKEKIEVIEVRGILSSMSENLLNKRASDSVVDVITAEDIGKFPDKNVADSLQRVPGVVIQRDGGEGATVSIRGLSSDLTLSQLNGNFIASSPGEPSRSFSYALLPSTMIERLEVFKSSEARLDEGGIGGTVIMHSRKPLSMDQSSGVLNVEYSNADITDKNEPQYSGIYSWKNDAETFGMLVGYTRQDRTNRSQSSRVNIMNKNFLYQERKDNQLVANGAKGYAAQSMVQEVLEEERNREGFQFTSQWRLTDKLEVGMNYFRFTLGQNSILNQLEYPEWNNNDNYWTDVRVDAEAEFVTGIDYSTGVSGAQKLSPIPRINGEYKIEESTSDTFDFYAIYEGDDVKSKLTFGRTEAEGGPSEKYRAAYYANEASAFYGYDLSGKKMTTYMDPNMINNLVAGIGGQADVGATDSSFITGTQEEKYASLDIDYFADWGIIDTVRFGAKYRDGKIHRDSRNTFYLAKDFDVAAAEAAGGIDLDDDYSRNGGIPNITTVVRPESLGNLSGVINTNLFPAVDWHKYQQHLVNNFQKYTRIEPNYVYGVQEEIAAAYAQADYKYENLRGNFGLRFVRTTTTSGSSDKILYRLDWKDAKGNQLPEAQQRVENFVYIEKENTENKVLPSANLVWDIDDNWVWRFAAAKVIARPGYDDIGQFQTLRYTSNEYSADRSAADDFDPIYDGEGWVGSGGNSALKPLESTQFDSSLEYYYGKGSGFGVAVFKKDVDNFVVPLIIDTVRNLPVVNFTLPNAGGKQITAGGDGLTVRNFSTVANGTNASSKGAEVFWQHFFGGGFGVYANYTRNNTNQANVELDGQKVGESPLIGSSKYQLNFSAFYEDDLFNLRASYNKRGPSVGGYNASWETNYYSAAYDQIDLNANYNLTEMLVVSASVINLTKSETYVHLGNDTDKRFIQNAYGGRRYYMGATYRF</sequence>
<evidence type="ECO:0000256" key="4">
    <source>
        <dbReference type="ARBA" id="ARBA00022692"/>
    </source>
</evidence>
<keyword evidence="14" id="KW-1185">Reference proteome</keyword>
<evidence type="ECO:0000313" key="13">
    <source>
        <dbReference type="EMBL" id="MFC0047389.1"/>
    </source>
</evidence>
<comment type="subcellular location">
    <subcellularLocation>
        <location evidence="1 8">Cell outer membrane</location>
        <topology evidence="1 8">Multi-pass membrane protein</topology>
    </subcellularLocation>
</comment>
<reference evidence="13 14" key="1">
    <citation type="submission" date="2024-09" db="EMBL/GenBank/DDBJ databases">
        <authorList>
            <person name="Sun Q."/>
            <person name="Mori K."/>
        </authorList>
    </citation>
    <scope>NUCLEOTIDE SEQUENCE [LARGE SCALE GENOMIC DNA]</scope>
    <source>
        <strain evidence="13 14">KCTC 23315</strain>
    </source>
</reference>
<evidence type="ECO:0000256" key="2">
    <source>
        <dbReference type="ARBA" id="ARBA00022448"/>
    </source>
</evidence>
<dbReference type="PROSITE" id="PS52016">
    <property type="entry name" value="TONB_DEPENDENT_REC_3"/>
    <property type="match status" value="1"/>
</dbReference>
<feature type="domain" description="TonB-dependent receptor plug" evidence="12">
    <location>
        <begin position="78"/>
        <end position="184"/>
    </location>
</feature>
<keyword evidence="4 8" id="KW-0812">Transmembrane</keyword>
<organism evidence="13 14">
    <name type="scientific">Rheinheimera tilapiae</name>
    <dbReference type="NCBI Taxonomy" id="875043"/>
    <lineage>
        <taxon>Bacteria</taxon>
        <taxon>Pseudomonadati</taxon>
        <taxon>Pseudomonadota</taxon>
        <taxon>Gammaproteobacteria</taxon>
        <taxon>Chromatiales</taxon>
        <taxon>Chromatiaceae</taxon>
        <taxon>Rheinheimera</taxon>
    </lineage>
</organism>
<keyword evidence="7 8" id="KW-0998">Cell outer membrane</keyword>
<dbReference type="NCBIfam" id="TIGR01782">
    <property type="entry name" value="TonB-Xanth-Caul"/>
    <property type="match status" value="1"/>
</dbReference>
<dbReference type="RefSeq" id="WP_377240637.1">
    <property type="nucleotide sequence ID" value="NZ_JBHLXP010000001.1"/>
</dbReference>